<keyword evidence="2" id="KW-1185">Reference proteome</keyword>
<dbReference type="STRING" id="246194.CHY_0241"/>
<proteinExistence type="predicted"/>
<evidence type="ECO:0000313" key="1">
    <source>
        <dbReference type="EMBL" id="ABB15910.1"/>
    </source>
</evidence>
<dbReference type="Proteomes" id="UP000002706">
    <property type="component" value="Chromosome"/>
</dbReference>
<protein>
    <submittedName>
        <fullName evidence="1">Uncharacterized protein</fullName>
    </submittedName>
</protein>
<dbReference type="HOGENOM" id="CLU_3364009_0_0_9"/>
<organism evidence="1 2">
    <name type="scientific">Carboxydothermus hydrogenoformans (strain ATCC BAA-161 / DSM 6008 / Z-2901)</name>
    <dbReference type="NCBI Taxonomy" id="246194"/>
    <lineage>
        <taxon>Bacteria</taxon>
        <taxon>Bacillati</taxon>
        <taxon>Bacillota</taxon>
        <taxon>Clostridia</taxon>
        <taxon>Thermoanaerobacterales</taxon>
        <taxon>Thermoanaerobacteraceae</taxon>
        <taxon>Carboxydothermus</taxon>
    </lineage>
</organism>
<name>Q3AFH1_CARHZ</name>
<accession>Q3AFH1</accession>
<dbReference type="InParanoid" id="Q3AFH1"/>
<sequence length="35" mass="4108">MRAIPDEPGLDAETLVTRAFQITNELRDKLRNYFL</sequence>
<dbReference type="KEGG" id="chy:CHY_0241"/>
<gene>
    <name evidence="1" type="ordered locus">CHY_0241</name>
</gene>
<evidence type="ECO:0000313" key="2">
    <source>
        <dbReference type="Proteomes" id="UP000002706"/>
    </source>
</evidence>
<dbReference type="EMBL" id="CP000141">
    <property type="protein sequence ID" value="ABB15910.1"/>
    <property type="molecule type" value="Genomic_DNA"/>
</dbReference>
<dbReference type="AlphaFoldDB" id="Q3AFH1"/>
<reference evidence="1 2" key="1">
    <citation type="journal article" date="2005" name="PLoS Genet.">
        <title>Life in hot carbon monoxide: the complete genome sequence of Carboxydothermus hydrogenoformans Z-2901.</title>
        <authorList>
            <person name="Wu M."/>
            <person name="Ren Q."/>
            <person name="Durkin A.S."/>
            <person name="Daugherty S.C."/>
            <person name="Brinkac L.M."/>
            <person name="Dodson R.J."/>
            <person name="Madupu R."/>
            <person name="Sullivan S.A."/>
            <person name="Kolonay J.F."/>
            <person name="Haft D.H."/>
            <person name="Nelson W.C."/>
            <person name="Tallon L.J."/>
            <person name="Jones K.M."/>
            <person name="Ulrich L.E."/>
            <person name="Gonzalez J.M."/>
            <person name="Zhulin I.B."/>
            <person name="Robb F.T."/>
            <person name="Eisen J.A."/>
        </authorList>
    </citation>
    <scope>NUCLEOTIDE SEQUENCE [LARGE SCALE GENOMIC DNA]</scope>
    <source>
        <strain evidence="2">ATCC BAA-161 / DSM 6008 / Z-2901</strain>
    </source>
</reference>